<keyword evidence="3" id="KW-0645">Protease</keyword>
<keyword evidence="6" id="KW-0238">DNA-binding</keyword>
<dbReference type="SUPFAM" id="SSF55455">
    <property type="entry name" value="SRF-like"/>
    <property type="match status" value="1"/>
</dbReference>
<dbReference type="SMART" id="SM00432">
    <property type="entry name" value="MADS"/>
    <property type="match status" value="1"/>
</dbReference>
<protein>
    <recommendedName>
        <fullName evidence="13">MADS-box domain-containing protein</fullName>
    </recommendedName>
</protein>
<evidence type="ECO:0000256" key="5">
    <source>
        <dbReference type="ARBA" id="ARBA00023015"/>
    </source>
</evidence>
<dbReference type="InterPro" id="IPR038765">
    <property type="entry name" value="Papain-like_cys_pep_sf"/>
</dbReference>
<keyword evidence="7" id="KW-0804">Transcription</keyword>
<feature type="domain" description="MADS-box" evidence="9">
    <location>
        <begin position="1"/>
        <end position="43"/>
    </location>
</feature>
<keyword evidence="5" id="KW-0805">Transcription regulation</keyword>
<evidence type="ECO:0000256" key="3">
    <source>
        <dbReference type="ARBA" id="ARBA00022670"/>
    </source>
</evidence>
<evidence type="ECO:0000256" key="6">
    <source>
        <dbReference type="ARBA" id="ARBA00023125"/>
    </source>
</evidence>
<dbReference type="Pfam" id="PF02902">
    <property type="entry name" value="Peptidase_C48"/>
    <property type="match status" value="1"/>
</dbReference>
<dbReference type="GeneID" id="110777603"/>
<evidence type="ECO:0000313" key="12">
    <source>
        <dbReference type="RefSeq" id="XP_056690611.1"/>
    </source>
</evidence>
<reference evidence="11" key="1">
    <citation type="journal article" date="2021" name="Nat. Commun.">
        <title>Genomic analyses provide insights into spinach domestication and the genetic basis of agronomic traits.</title>
        <authorList>
            <person name="Cai X."/>
            <person name="Sun X."/>
            <person name="Xu C."/>
            <person name="Sun H."/>
            <person name="Wang X."/>
            <person name="Ge C."/>
            <person name="Zhang Z."/>
            <person name="Wang Q."/>
            <person name="Fei Z."/>
            <person name="Jiao C."/>
            <person name="Wang Q."/>
        </authorList>
    </citation>
    <scope>NUCLEOTIDE SEQUENCE [LARGE SCALE GENOMIC DNA]</scope>
    <source>
        <strain evidence="11">cv. Varoflay</strain>
    </source>
</reference>
<evidence type="ECO:0000259" key="9">
    <source>
        <dbReference type="PROSITE" id="PS50066"/>
    </source>
</evidence>
<comment type="subcellular location">
    <subcellularLocation>
        <location evidence="1">Nucleus</location>
    </subcellularLocation>
</comment>
<dbReference type="InterPro" id="IPR003653">
    <property type="entry name" value="Peptidase_C48_C"/>
</dbReference>
<feature type="domain" description="Ubiquitin-like protease family profile" evidence="10">
    <location>
        <begin position="10"/>
        <end position="202"/>
    </location>
</feature>
<evidence type="ECO:0000256" key="2">
    <source>
        <dbReference type="ARBA" id="ARBA00005234"/>
    </source>
</evidence>
<evidence type="ECO:0000313" key="11">
    <source>
        <dbReference type="Proteomes" id="UP000813463"/>
    </source>
</evidence>
<comment type="similarity">
    <text evidence="2">Belongs to the peptidase C48 family.</text>
</comment>
<evidence type="ECO:0008006" key="13">
    <source>
        <dbReference type="Google" id="ProtNLM"/>
    </source>
</evidence>
<proteinExistence type="inferred from homology"/>
<dbReference type="Proteomes" id="UP000813463">
    <property type="component" value="Chromosome 1"/>
</dbReference>
<dbReference type="InterPro" id="IPR002100">
    <property type="entry name" value="TF_MADSbox"/>
</dbReference>
<dbReference type="Gene3D" id="3.40.1810.10">
    <property type="entry name" value="Transcription factor, MADS-box"/>
    <property type="match status" value="1"/>
</dbReference>
<dbReference type="InterPro" id="IPR036879">
    <property type="entry name" value="TF_MADSbox_sf"/>
</dbReference>
<dbReference type="PANTHER" id="PTHR33018">
    <property type="entry name" value="OS10G0338966 PROTEIN-RELATED"/>
    <property type="match status" value="1"/>
</dbReference>
<dbReference type="PANTHER" id="PTHR33018:SF31">
    <property type="entry name" value="TRANSPOSASE, PTTA_EN_SPM, PLANT"/>
    <property type="match status" value="1"/>
</dbReference>
<reference evidence="12" key="2">
    <citation type="submission" date="2025-08" db="UniProtKB">
        <authorList>
            <consortium name="RefSeq"/>
        </authorList>
    </citation>
    <scope>IDENTIFICATION</scope>
    <source>
        <tissue evidence="12">Leaf</tissue>
    </source>
</reference>
<dbReference type="SUPFAM" id="SSF54001">
    <property type="entry name" value="Cysteine proteinases"/>
    <property type="match status" value="1"/>
</dbReference>
<name>A0ABM3R4R5_SPIOL</name>
<evidence type="ECO:0000256" key="8">
    <source>
        <dbReference type="ARBA" id="ARBA00023242"/>
    </source>
</evidence>
<dbReference type="PRINTS" id="PR00404">
    <property type="entry name" value="MADSDOMAIN"/>
</dbReference>
<evidence type="ECO:0000256" key="7">
    <source>
        <dbReference type="ARBA" id="ARBA00023163"/>
    </source>
</evidence>
<keyword evidence="8" id="KW-0539">Nucleus</keyword>
<dbReference type="PROSITE" id="PS50600">
    <property type="entry name" value="ULP_PROTEASE"/>
    <property type="match status" value="1"/>
</dbReference>
<sequence>MTFSKRRRRLIKKAQELSTLCDAKIGPIVFSSIGKLVEFSNSRLLHRCCQMRGVITLFGFLCPSGISPAPQFKKWEIKKIQEDQISRSEYIKNTLTTVEATKGRVFLAPYNDGRHWVLCVIDPYNDVVYFLDPLHNEKYKGIGKGVQDDLRKIVERALFGFRTEKGLLKKIKMSTKWIQIQCPRQKNVMDSGYYVMRYMKEIIDHKQTRIFEDYFHDCNVPNYDQGQIDEVRAQWTRHVLLMLIL</sequence>
<evidence type="ECO:0000256" key="1">
    <source>
        <dbReference type="ARBA" id="ARBA00004123"/>
    </source>
</evidence>
<gene>
    <name evidence="12" type="primary">LOC110777603</name>
</gene>
<dbReference type="PROSITE" id="PS50066">
    <property type="entry name" value="MADS_BOX_2"/>
    <property type="match status" value="1"/>
</dbReference>
<dbReference type="RefSeq" id="XP_056690611.1">
    <property type="nucleotide sequence ID" value="XM_056834633.1"/>
</dbReference>
<evidence type="ECO:0000256" key="4">
    <source>
        <dbReference type="ARBA" id="ARBA00022801"/>
    </source>
</evidence>
<keyword evidence="11" id="KW-1185">Reference proteome</keyword>
<keyword evidence="4" id="KW-0378">Hydrolase</keyword>
<dbReference type="Gene3D" id="3.40.395.10">
    <property type="entry name" value="Adenoviral Proteinase, Chain A"/>
    <property type="match status" value="1"/>
</dbReference>
<organism evidence="11 12">
    <name type="scientific">Spinacia oleracea</name>
    <name type="common">Spinach</name>
    <dbReference type="NCBI Taxonomy" id="3562"/>
    <lineage>
        <taxon>Eukaryota</taxon>
        <taxon>Viridiplantae</taxon>
        <taxon>Streptophyta</taxon>
        <taxon>Embryophyta</taxon>
        <taxon>Tracheophyta</taxon>
        <taxon>Spermatophyta</taxon>
        <taxon>Magnoliopsida</taxon>
        <taxon>eudicotyledons</taxon>
        <taxon>Gunneridae</taxon>
        <taxon>Pentapetalae</taxon>
        <taxon>Caryophyllales</taxon>
        <taxon>Chenopodiaceae</taxon>
        <taxon>Chenopodioideae</taxon>
        <taxon>Anserineae</taxon>
        <taxon>Spinacia</taxon>
    </lineage>
</organism>
<dbReference type="Pfam" id="PF00319">
    <property type="entry name" value="SRF-TF"/>
    <property type="match status" value="1"/>
</dbReference>
<evidence type="ECO:0000259" key="10">
    <source>
        <dbReference type="PROSITE" id="PS50600"/>
    </source>
</evidence>
<accession>A0ABM3R4R5</accession>